<evidence type="ECO:0000313" key="2">
    <source>
        <dbReference type="WBParaSite" id="RSKR_0000797300.1"/>
    </source>
</evidence>
<sequence>MAVNKECLDKALRISMNEICSDSNIKVENILDSIDDCYSALTTSKSVENFNLVEKMVADEDGNLVLHQFEEWSFSDSLLFCYTVVTTIGYGNVAPKSFGGRLFCIFYGLFGIPFTLLAIADLGKFISEIMATTTKVYGAFWRRMRRRLRKIKFSHPLLNCIIQQAFGKSNNTSAQNSTFRLDKIDDDLEKGYFEEDEKPLTSIPDDTNNNKRKESNQSDSIISCDDKIGIIASEEDNKKDTDKKENEEDDEEEEKGAYTNQACSLMGFFIIYLIVGSVLLSTYEPNMTFFNALYFAFVSLSSIGLGDIVPKSQQYLLFTIIYISIGLALTTIAIDIAADYLKKLHYFGRKIENVASVTIWFGGKKLTMGQLVRNLGDQFNLPIHTIKSLDLDEFVDKAIKVEAGELESLRPPAIQPEMLNTLIDSVGFADGDDEWPGGNEQDNWESPIREKIVTPPRALTPIIFKNSSPLPRSPTPPPKSPTPPPPRIPTPPPPTPPPRTPTPPPKIPSPPPKSPTPPRIPTPEPVKVKTPELTKKEKPRQLTAAELEEQKRKAYSEDAWKRYQEYQKQWKKLRQVKTDYKPGASSSSKRSLQNSPAMSVVAEEAQKQMHKQKSLQNTYVNELYASSQAAAEQEQLEKELREQKRRARITGLLEQIPIEKYDILKMPNCDECTICMFEFESNMNVRVLPCKHTYHVECIDDWLLRNFSCPMCMTPVDSSMLSTFASNFTGSDLASISCNAATIGTSLR</sequence>
<organism evidence="1 2">
    <name type="scientific">Rhabditophanes sp. KR3021</name>
    <dbReference type="NCBI Taxonomy" id="114890"/>
    <lineage>
        <taxon>Eukaryota</taxon>
        <taxon>Metazoa</taxon>
        <taxon>Ecdysozoa</taxon>
        <taxon>Nematoda</taxon>
        <taxon>Chromadorea</taxon>
        <taxon>Rhabditida</taxon>
        <taxon>Tylenchina</taxon>
        <taxon>Panagrolaimomorpha</taxon>
        <taxon>Strongyloidoidea</taxon>
        <taxon>Alloionematidae</taxon>
        <taxon>Rhabditophanes</taxon>
    </lineage>
</organism>
<dbReference type="Proteomes" id="UP000095286">
    <property type="component" value="Unplaced"/>
</dbReference>
<reference evidence="2" key="1">
    <citation type="submission" date="2016-11" db="UniProtKB">
        <authorList>
            <consortium name="WormBaseParasite"/>
        </authorList>
    </citation>
    <scope>IDENTIFICATION</scope>
    <source>
        <strain evidence="2">KR3021</strain>
    </source>
</reference>
<evidence type="ECO:0000313" key="1">
    <source>
        <dbReference type="Proteomes" id="UP000095286"/>
    </source>
</evidence>
<protein>
    <submittedName>
        <fullName evidence="2">RING-type domain-containing protein</fullName>
    </submittedName>
</protein>
<dbReference type="WBParaSite" id="RSKR_0000797300.1">
    <property type="protein sequence ID" value="RSKR_0000797300.1"/>
    <property type="gene ID" value="RSKR_0000797300"/>
</dbReference>
<name>A0AC35U6D0_9BILA</name>
<proteinExistence type="predicted"/>
<accession>A0AC35U6D0</accession>